<dbReference type="EMBL" id="FOCE01000002">
    <property type="protein sequence ID" value="SEM91765.1"/>
    <property type="molecule type" value="Genomic_DNA"/>
</dbReference>
<evidence type="ECO:0000313" key="3">
    <source>
        <dbReference type="Proteomes" id="UP000198761"/>
    </source>
</evidence>
<reference evidence="2 3" key="1">
    <citation type="submission" date="2016-10" db="EMBL/GenBank/DDBJ databases">
        <authorList>
            <person name="de Groot N.N."/>
        </authorList>
    </citation>
    <scope>NUCLEOTIDE SEQUENCE [LARGE SCALE GENOMIC DNA]</scope>
    <source>
        <strain evidence="2 3">DSM 3857</strain>
    </source>
</reference>
<sequence length="1123" mass="122406">MNKQTATDFTLPPGVIGIPPDLDARPDAAPEVETFNDAELLGAETEGYTALLGQPATLLLGSLYGAKDRNNTQDGDWSPVTMPWVQWLIGGPGDKNNAPWGFTRHPVNKAKEGACVVLGSSIGKARKASAMETMYAMGLDIDAGFPLDSMLDKLEELGLFCLVYTSHSHGKSGLQLKHGDVIRKLKIKPAELDLSQVRRYLREFDKNRYEETFIQAVTIKTAKKHVKEGLVIELDTPPLDKYRLIFPLEQPVKLMDLADTESEWLALWEDKITGLARELLGVHFDTSCTDPSRLFFTARHPKDAADWYCAVVRGDPLRFEDVPTVKKSTYLNTRKPLNAFEMAGGVADAGDRPAQALAPSGASLNDWHSKAKDRFQMADLLEDLCADRLRPASNAQGQVHIECPFEHEHSSEGGTACDARNALDSSSGFWTWGCHHDSCQGRHKLAFLEEALRQNWFDEDQLFGDSVYMMDGPEYEDEGDDSAPAPADRTARHAVAAASTRDVLLSLVEGFDLDTTEAEVCAVIRQALETKADKAAQGRLKAAVTGKTPIKAKAYNDLWKQEAEAARKKQKPKGDSGAGEIETCNIKDHFPDQTEYARRRIREENEVSPRLFQFGGAYVTADAVRHRVRMAEGRESMFSTLEKVTRWETLVKFGDEYVPRLVSPPEAVVRALAMDHTFADSLPELLAVPSTPFFDAEGRLVAEDGYHEGAKVYLANGDLELPGVSRTPTPEEVSEAKRLIVEEVLADFPLGGMDRDQIVGTLTAPGPNDHAVTHAVAFALLPFCRDLIDGPTPGHMFTKPGPGTGASLLVDALTTLALGTPAPAMALPGKPDEIGKTLSATLAEGASVILFDNVGQAIASTELASAMTAPTYKARILGKSQTVEVPVRAVWAFTANNVTASSEVLRRQVLIPLDAGVPDPEKRTPGGGWRHASLRNWVKDNRPALVGACLTLVQNWVAGGMVKQKSAVMASYEEWAGIMGGILAAAGFHGFLDGQEVERKKAADDTADGLTQLLYAFAEYPTGTLFRPGGNRAFKGQKTVSIQALLNGEDRAKIEPGDDKPDPIQINGWGYSSFDGAYKTAGRITSGMKVFVRKPYQVEDQLLTFTELPDSRGGGVVYQMDKK</sequence>
<evidence type="ECO:0000256" key="1">
    <source>
        <dbReference type="SAM" id="MobiDB-lite"/>
    </source>
</evidence>
<protein>
    <submittedName>
        <fullName evidence="2">Uncharacterized protein</fullName>
    </submittedName>
</protein>
<proteinExistence type="predicted"/>
<dbReference type="OrthoDB" id="9763644at2"/>
<organism evidence="2 3">
    <name type="scientific">Gemmobacter aquatilis</name>
    <dbReference type="NCBI Taxonomy" id="933059"/>
    <lineage>
        <taxon>Bacteria</taxon>
        <taxon>Pseudomonadati</taxon>
        <taxon>Pseudomonadota</taxon>
        <taxon>Alphaproteobacteria</taxon>
        <taxon>Rhodobacterales</taxon>
        <taxon>Paracoccaceae</taxon>
        <taxon>Gemmobacter</taxon>
    </lineage>
</organism>
<gene>
    <name evidence="2" type="ORF">SAMN04488103_102438</name>
</gene>
<evidence type="ECO:0000313" key="2">
    <source>
        <dbReference type="EMBL" id="SEM91765.1"/>
    </source>
</evidence>
<dbReference type="RefSeq" id="WP_139201533.1">
    <property type="nucleotide sequence ID" value="NZ_FOCE01000002.1"/>
</dbReference>
<name>A0A1H8C9N8_9RHOB</name>
<dbReference type="Proteomes" id="UP000198761">
    <property type="component" value="Unassembled WGS sequence"/>
</dbReference>
<dbReference type="STRING" id="933059.SAMN04488103_102438"/>
<dbReference type="AlphaFoldDB" id="A0A1H8C9N8"/>
<feature type="region of interest" description="Disordered" evidence="1">
    <location>
        <begin position="563"/>
        <end position="585"/>
    </location>
</feature>
<accession>A0A1H8C9N8</accession>
<keyword evidence="3" id="KW-1185">Reference proteome</keyword>